<name>A0A2I7REN0_9CAUD</name>
<evidence type="ECO:0000313" key="2">
    <source>
        <dbReference type="Proteomes" id="UP000267376"/>
    </source>
</evidence>
<accession>A0A2I7REN0</accession>
<protein>
    <submittedName>
        <fullName evidence="1">Major capsid protein</fullName>
    </submittedName>
</protein>
<proteinExistence type="predicted"/>
<dbReference type="NCBIfam" id="TIGR04387">
    <property type="entry name" value="capsid_maj_N4"/>
    <property type="match status" value="1"/>
</dbReference>
<reference evidence="1 2" key="1">
    <citation type="submission" date="2017-11" db="EMBL/GenBank/DDBJ databases">
        <title>A major lineage of nontailed dsDNA viruses as unrecognized killers of marine bacteria.</title>
        <authorList>
            <person name="Kauffman K.M."/>
            <person name="Hussain F.A."/>
            <person name="Yang J."/>
            <person name="Arevalo P."/>
            <person name="Brown J.M."/>
            <person name="Chang W.K."/>
            <person name="VanInsberghe D."/>
            <person name="Elsherbini J."/>
            <person name="Cutler M.B."/>
            <person name="Kelly L."/>
            <person name="Polz M.F."/>
        </authorList>
    </citation>
    <scope>NUCLEOTIDE SEQUENCE [LARGE SCALE GENOMIC DNA]</scope>
</reference>
<dbReference type="Proteomes" id="UP000267376">
    <property type="component" value="Segment"/>
</dbReference>
<sequence length="399" mass="44474">MTTKYNDPYNGTDSTIGAQMRDFVWNKQAIEYIKKAMVFSGMSSNESLPKHMGKTIKKYKHIAILDDANVYPDGLDVDGNAAQGNLYGGTRNLDDIQGKLPSLAEIAGRVNKVGRTREMIEADIHKYGMFMEYTAEALEFDSETNLRERDRRELAYAANLVYEDMLQIDLINQAGHTMYGGLATAVSEMTGETGQTPSVITYGTLKQADETLFHADCPEDTTIIEGSSYTDTRVIDRARYMITSKEMVNYFRTLTDDFGEQAWIGRHHYAAAGNLLAMEEGQIGEFRVVSNKQMMTARGATVSDNAGYRNDGANYTCHHALIIGSGAFTTLGFRLNTIQGSVYAGNMMFLDTPPKQSIENPFGEVGMLSVQWWYGTLVEHPEWILLMRSLVPEINNIAA</sequence>
<organism evidence="1 2">
    <name type="scientific">Vibrio phage 1.169.O._10N.261.52.B1</name>
    <dbReference type="NCBI Taxonomy" id="1881213"/>
    <lineage>
        <taxon>Viruses</taxon>
        <taxon>Duplodnaviria</taxon>
        <taxon>Heunggongvirae</taxon>
        <taxon>Uroviricota</taxon>
        <taxon>Caudoviricetes</taxon>
        <taxon>Schitoviridae</taxon>
        <taxon>Mukerjeevirus</taxon>
        <taxon>Mukerjeevirus mv52B1</taxon>
    </lineage>
</organism>
<gene>
    <name evidence="1" type="ORF">NVP1169O_71</name>
</gene>
<keyword evidence="2" id="KW-1185">Reference proteome</keyword>
<evidence type="ECO:0000313" key="1">
    <source>
        <dbReference type="EMBL" id="AUR92099.1"/>
    </source>
</evidence>
<dbReference type="EMBL" id="MG592536">
    <property type="protein sequence ID" value="AUR92099.1"/>
    <property type="molecule type" value="Genomic_DNA"/>
</dbReference>